<feature type="region of interest" description="Disordered" evidence="1">
    <location>
        <begin position="301"/>
        <end position="326"/>
    </location>
</feature>
<evidence type="ECO:0000313" key="2">
    <source>
        <dbReference type="EMBL" id="KAK7024855.1"/>
    </source>
</evidence>
<accession>A0AAW0BG59</accession>
<evidence type="ECO:0000313" key="3">
    <source>
        <dbReference type="Proteomes" id="UP001362999"/>
    </source>
</evidence>
<feature type="region of interest" description="Disordered" evidence="1">
    <location>
        <begin position="25"/>
        <end position="63"/>
    </location>
</feature>
<reference evidence="2 3" key="1">
    <citation type="journal article" date="2024" name="J Genomics">
        <title>Draft genome sequencing and assembly of Favolaschia claudopus CIRM-BRFM 2984 isolated from oak limbs.</title>
        <authorList>
            <person name="Navarro D."/>
            <person name="Drula E."/>
            <person name="Chaduli D."/>
            <person name="Cazenave R."/>
            <person name="Ahrendt S."/>
            <person name="Wang J."/>
            <person name="Lipzen A."/>
            <person name="Daum C."/>
            <person name="Barry K."/>
            <person name="Grigoriev I.V."/>
            <person name="Favel A."/>
            <person name="Rosso M.N."/>
            <person name="Martin F."/>
        </authorList>
    </citation>
    <scope>NUCLEOTIDE SEQUENCE [LARGE SCALE GENOMIC DNA]</scope>
    <source>
        <strain evidence="2 3">CIRM-BRFM 2984</strain>
    </source>
</reference>
<keyword evidence="3" id="KW-1185">Reference proteome</keyword>
<dbReference type="Proteomes" id="UP001362999">
    <property type="component" value="Unassembled WGS sequence"/>
</dbReference>
<sequence>MDTNTITTGESELLPGQRALVLFRHSDNQSSRPHLPRFRGDSETKVRNGQKDGEWDSPTPTDGSSTVGLVATVGLGYGAWQRINRDNQRIIDFVYVNQARSFSSLSLFHSSVCVAAMFPAAADFSLNEIKAYRTFTFPVALSDPAHEPHFSVEDAPNWITSQGYQLYLEHSSEDLPGESDPDDIPTGILKAYRNIILENPHAWINPLALKVYLDRSADAPIGSWRGCSQSVEFSSAFPAPPLWRQVPLRRGREQAASSHLFPHLVLVHHSHSLPPTCPLPDPVHVSPQWTSSTSTLALILDSEPQHPPQPSSKSEDVPIIIPAGNS</sequence>
<dbReference type="EMBL" id="JAWWNJ010000034">
    <property type="protein sequence ID" value="KAK7024855.1"/>
    <property type="molecule type" value="Genomic_DNA"/>
</dbReference>
<name>A0AAW0BG59_9AGAR</name>
<gene>
    <name evidence="2" type="ORF">R3P38DRAFT_3532708</name>
</gene>
<dbReference type="AlphaFoldDB" id="A0AAW0BG59"/>
<proteinExistence type="predicted"/>
<feature type="compositionally biased region" description="Basic and acidic residues" evidence="1">
    <location>
        <begin position="38"/>
        <end position="54"/>
    </location>
</feature>
<protein>
    <submittedName>
        <fullName evidence="2">Uncharacterized protein</fullName>
    </submittedName>
</protein>
<evidence type="ECO:0000256" key="1">
    <source>
        <dbReference type="SAM" id="MobiDB-lite"/>
    </source>
</evidence>
<organism evidence="2 3">
    <name type="scientific">Favolaschia claudopus</name>
    <dbReference type="NCBI Taxonomy" id="2862362"/>
    <lineage>
        <taxon>Eukaryota</taxon>
        <taxon>Fungi</taxon>
        <taxon>Dikarya</taxon>
        <taxon>Basidiomycota</taxon>
        <taxon>Agaricomycotina</taxon>
        <taxon>Agaricomycetes</taxon>
        <taxon>Agaricomycetidae</taxon>
        <taxon>Agaricales</taxon>
        <taxon>Marasmiineae</taxon>
        <taxon>Mycenaceae</taxon>
        <taxon>Favolaschia</taxon>
    </lineage>
</organism>
<comment type="caution">
    <text evidence="2">The sequence shown here is derived from an EMBL/GenBank/DDBJ whole genome shotgun (WGS) entry which is preliminary data.</text>
</comment>